<feature type="domain" description="Ubiquitin-like" evidence="2">
    <location>
        <begin position="210"/>
        <end position="285"/>
    </location>
</feature>
<dbReference type="Ensembl" id="ENSCHIT00010015259.1">
    <property type="protein sequence ID" value="ENSCHIP00010010744.1"/>
    <property type="gene ID" value="ENSCHIG00010008080.1"/>
</dbReference>
<evidence type="ECO:0000259" key="2">
    <source>
        <dbReference type="PROSITE" id="PS50053"/>
    </source>
</evidence>
<feature type="compositionally biased region" description="Low complexity" evidence="1">
    <location>
        <begin position="191"/>
        <end position="203"/>
    </location>
</feature>
<dbReference type="CDD" id="cd16126">
    <property type="entry name" value="Ubl_HR23B"/>
    <property type="match status" value="1"/>
</dbReference>
<feature type="region of interest" description="Disordered" evidence="1">
    <location>
        <begin position="1"/>
        <end position="100"/>
    </location>
</feature>
<dbReference type="SMART" id="SM00213">
    <property type="entry name" value="UBQ"/>
    <property type="match status" value="1"/>
</dbReference>
<dbReference type="InterPro" id="IPR000626">
    <property type="entry name" value="Ubiquitin-like_dom"/>
</dbReference>
<feature type="compositionally biased region" description="Polar residues" evidence="1">
    <location>
        <begin position="49"/>
        <end position="68"/>
    </location>
</feature>
<feature type="region of interest" description="Disordered" evidence="1">
    <location>
        <begin position="140"/>
        <end position="159"/>
    </location>
</feature>
<dbReference type="GO" id="GO:0005829">
    <property type="term" value="C:cytosol"/>
    <property type="evidence" value="ECO:0007669"/>
    <property type="project" value="TreeGrafter"/>
</dbReference>
<accession>A0A8C2QVD8</accession>
<dbReference type="AlphaFoldDB" id="A0A8C2QVD8"/>
<dbReference type="GO" id="GO:0043130">
    <property type="term" value="F:ubiquitin binding"/>
    <property type="evidence" value="ECO:0007669"/>
    <property type="project" value="TreeGrafter"/>
</dbReference>
<proteinExistence type="predicted"/>
<reference evidence="3" key="2">
    <citation type="submission" date="2025-08" db="UniProtKB">
        <authorList>
            <consortium name="Ensembl"/>
        </authorList>
    </citation>
    <scope>IDENTIFICATION</scope>
</reference>
<feature type="region of interest" description="Disordered" evidence="1">
    <location>
        <begin position="169"/>
        <end position="204"/>
    </location>
</feature>
<dbReference type="GO" id="GO:0043161">
    <property type="term" value="P:proteasome-mediated ubiquitin-dependent protein catabolic process"/>
    <property type="evidence" value="ECO:0007669"/>
    <property type="project" value="TreeGrafter"/>
</dbReference>
<organism evidence="3">
    <name type="scientific">Capra hircus</name>
    <name type="common">Goat</name>
    <dbReference type="NCBI Taxonomy" id="9925"/>
    <lineage>
        <taxon>Eukaryota</taxon>
        <taxon>Metazoa</taxon>
        <taxon>Chordata</taxon>
        <taxon>Craniata</taxon>
        <taxon>Vertebrata</taxon>
        <taxon>Euteleostomi</taxon>
        <taxon>Mammalia</taxon>
        <taxon>Eutheria</taxon>
        <taxon>Laurasiatheria</taxon>
        <taxon>Artiodactyla</taxon>
        <taxon>Ruminantia</taxon>
        <taxon>Pecora</taxon>
        <taxon>Bovidae</taxon>
        <taxon>Caprinae</taxon>
        <taxon>Capra</taxon>
    </lineage>
</organism>
<dbReference type="GO" id="GO:0005654">
    <property type="term" value="C:nucleoplasm"/>
    <property type="evidence" value="ECO:0007669"/>
    <property type="project" value="TreeGrafter"/>
</dbReference>
<dbReference type="SUPFAM" id="SSF54236">
    <property type="entry name" value="Ubiquitin-like"/>
    <property type="match status" value="1"/>
</dbReference>
<reference evidence="3" key="1">
    <citation type="submission" date="2019-03" db="EMBL/GenBank/DDBJ databases">
        <title>Genome sequencing and reference-guided assembly of Black Bengal Goat (Capra hircus).</title>
        <authorList>
            <person name="Siddiki A.Z."/>
            <person name="Baten A."/>
            <person name="Billah M."/>
            <person name="Alam M.A.U."/>
            <person name="Shawrob K.S.M."/>
            <person name="Saha S."/>
            <person name="Chowdhury M."/>
            <person name="Rahman A.H."/>
            <person name="Stear M."/>
            <person name="Miah G."/>
            <person name="Das G.B."/>
            <person name="Hossain M.M."/>
            <person name="Kumkum M."/>
            <person name="Islam M.S."/>
            <person name="Mollah A.M."/>
            <person name="Ahsan A."/>
            <person name="Tusar F."/>
            <person name="Khan M.K.I."/>
        </authorList>
    </citation>
    <scope>NUCLEOTIDE SEQUENCE [LARGE SCALE GENOMIC DNA]</scope>
</reference>
<evidence type="ECO:0000256" key="1">
    <source>
        <dbReference type="SAM" id="MobiDB-lite"/>
    </source>
</evidence>
<dbReference type="PROSITE" id="PS50053">
    <property type="entry name" value="UBIQUITIN_2"/>
    <property type="match status" value="1"/>
</dbReference>
<dbReference type="PANTHER" id="PTHR10621:SF13">
    <property type="entry name" value="UV EXCISION REPAIR PROTEIN RAD23 HOMOLOG B"/>
    <property type="match status" value="1"/>
</dbReference>
<protein>
    <recommendedName>
        <fullName evidence="2">Ubiquitin-like domain-containing protein</fullName>
    </recommendedName>
</protein>
<evidence type="ECO:0000313" key="3">
    <source>
        <dbReference type="Ensembl" id="ENSCHIP00010010744.1"/>
    </source>
</evidence>
<dbReference type="InterPro" id="IPR029071">
    <property type="entry name" value="Ubiquitin-like_domsf"/>
</dbReference>
<dbReference type="PANTHER" id="PTHR10621">
    <property type="entry name" value="UV EXCISION REPAIR PROTEIN RAD23"/>
    <property type="match status" value="1"/>
</dbReference>
<dbReference type="GO" id="GO:0031593">
    <property type="term" value="F:polyubiquitin modification-dependent protein binding"/>
    <property type="evidence" value="ECO:0007669"/>
    <property type="project" value="TreeGrafter"/>
</dbReference>
<dbReference type="Pfam" id="PF00240">
    <property type="entry name" value="ubiquitin"/>
    <property type="match status" value="1"/>
</dbReference>
<dbReference type="FunFam" id="3.10.20.90:FF:000053">
    <property type="entry name" value="UV excision repair protein RAD23 homolog A"/>
    <property type="match status" value="1"/>
</dbReference>
<dbReference type="GO" id="GO:0070628">
    <property type="term" value="F:proteasome binding"/>
    <property type="evidence" value="ECO:0007669"/>
    <property type="project" value="TreeGrafter"/>
</dbReference>
<name>A0A8C2QVD8_CAPHI</name>
<feature type="compositionally biased region" description="Basic and acidic residues" evidence="1">
    <location>
        <begin position="90"/>
        <end position="99"/>
    </location>
</feature>
<dbReference type="Gene3D" id="3.10.20.90">
    <property type="entry name" value="Phosphatidylinositol 3-kinase Catalytic Subunit, Chain A, domain 1"/>
    <property type="match status" value="1"/>
</dbReference>
<sequence length="299" mass="32159">MNPSTRIQPHSKRPASAGPLRWLPATLSLKPRPDLPPSSSPVPRLASHSVLSPRSASPGTDCATQATGRSLHVGGATAGGRRPQKQTRRGSPERPHETPTDCACARAIQAADIPERQSAPPQFRGGVLACACAQPRRTLRLRAPPSRPHPPQSPSRFLQTQWLVTGRVRKHGGPSARGARATPGPRQATDPAQRPAPGAGPAAELRDGTMLVTLKTLQQQTFKIDIDPDETVRALKEKIESEKGKDAFPVAGQKLIYAGKILNDDTALKEYKIDEKNFVVVMVTKVSFSLLYISLSMGV</sequence>